<dbReference type="GO" id="GO:0042866">
    <property type="term" value="P:pyruvate biosynthetic process"/>
    <property type="evidence" value="ECO:0007669"/>
    <property type="project" value="UniProtKB-UniRule"/>
</dbReference>
<dbReference type="GO" id="GO:0005829">
    <property type="term" value="C:cytosol"/>
    <property type="evidence" value="ECO:0007669"/>
    <property type="project" value="TreeGrafter"/>
</dbReference>
<dbReference type="AlphaFoldDB" id="B7LL11"/>
<feature type="binding site" evidence="4">
    <location>
        <position position="211"/>
    </location>
    <ligand>
        <name>substrate</name>
    </ligand>
</feature>
<keyword evidence="7" id="KW-1185">Reference proteome</keyword>
<dbReference type="PANTHER" id="PTHR38683:SF1">
    <property type="entry name" value="CHORISMATE PYRUVATE-LYASE"/>
    <property type="match status" value="1"/>
</dbReference>
<accession>B7LL11</accession>
<comment type="pathway">
    <text evidence="4">Cofactor biosynthesis; ubiquinone biosynthesis.</text>
</comment>
<dbReference type="Gene3D" id="3.40.1410.10">
    <property type="entry name" value="Chorismate lyase-like"/>
    <property type="match status" value="1"/>
</dbReference>
<keyword evidence="5" id="KW-0812">Transmembrane</keyword>
<dbReference type="KEGG" id="efe:EFER_4130"/>
<comment type="function">
    <text evidence="4">Removes the pyruvyl group from chorismate, with concomitant aromatization of the ring, to provide 4-hydroxybenzoate (4HB) for the ubiquinone pathway.</text>
</comment>
<proteinExistence type="inferred from homology"/>
<dbReference type="NCBIfam" id="NF008656">
    <property type="entry name" value="PRK11655.1"/>
    <property type="match status" value="1"/>
</dbReference>
<dbReference type="EMBL" id="CU928158">
    <property type="protein sequence ID" value="CAQ91552.1"/>
    <property type="molecule type" value="Genomic_DNA"/>
</dbReference>
<keyword evidence="2 4" id="KW-0831">Ubiquinone biosynthesis</keyword>
<dbReference type="InterPro" id="IPR028978">
    <property type="entry name" value="Chorismate_lyase_/UTRA_dom_sf"/>
</dbReference>
<dbReference type="Pfam" id="PF04345">
    <property type="entry name" value="Chor_lyase"/>
    <property type="match status" value="1"/>
</dbReference>
<organism evidence="6 7">
    <name type="scientific">Escherichia fergusonii (strain ATCC 35469 / DSM 13698 / CCUG 18766 / IAM 14443 / JCM 21226 / LMG 7866 / NBRC 102419 / NCTC 12128 / CDC 0568-73)</name>
    <dbReference type="NCBI Taxonomy" id="585054"/>
    <lineage>
        <taxon>Bacteria</taxon>
        <taxon>Pseudomonadati</taxon>
        <taxon>Pseudomonadota</taxon>
        <taxon>Gammaproteobacteria</taxon>
        <taxon>Enterobacterales</taxon>
        <taxon>Enterobacteriaceae</taxon>
        <taxon>Escherichia</taxon>
    </lineage>
</organism>
<comment type="subcellular location">
    <subcellularLocation>
        <location evidence="4">Cytoplasm</location>
    </subcellularLocation>
</comment>
<feature type="transmembrane region" description="Helical" evidence="5">
    <location>
        <begin position="6"/>
        <end position="26"/>
    </location>
</feature>
<keyword evidence="1 4" id="KW-0963">Cytoplasm</keyword>
<gene>
    <name evidence="4 6" type="primary">ubiC</name>
    <name evidence="6" type="ordered locus">EFER_4130</name>
</gene>
<dbReference type="SUPFAM" id="SSF64288">
    <property type="entry name" value="Chorismate lyase-like"/>
    <property type="match status" value="1"/>
</dbReference>
<comment type="similarity">
    <text evidence="4">Belongs to the UbiC family.</text>
</comment>
<keyword evidence="5" id="KW-0472">Membrane</keyword>
<dbReference type="FunFam" id="3.40.1410.10:FF:000002">
    <property type="entry name" value="Chorismate pyruvate-lyase"/>
    <property type="match status" value="1"/>
</dbReference>
<dbReference type="Proteomes" id="UP000000745">
    <property type="component" value="Chromosome"/>
</dbReference>
<dbReference type="GO" id="GO:0008813">
    <property type="term" value="F:chorismate lyase activity"/>
    <property type="evidence" value="ECO:0007669"/>
    <property type="project" value="UniProtKB-UniRule"/>
</dbReference>
<keyword evidence="4 6" id="KW-0670">Pyruvate</keyword>
<evidence type="ECO:0000256" key="5">
    <source>
        <dbReference type="SAM" id="Phobius"/>
    </source>
</evidence>
<dbReference type="HOGENOM" id="CLU_096824_1_0_6"/>
<evidence type="ECO:0000256" key="2">
    <source>
        <dbReference type="ARBA" id="ARBA00022688"/>
    </source>
</evidence>
<evidence type="ECO:0000256" key="3">
    <source>
        <dbReference type="ARBA" id="ARBA00023239"/>
    </source>
</evidence>
<keyword evidence="3 4" id="KW-0456">Lyase</keyword>
<dbReference type="HAMAP" id="MF_01632">
    <property type="entry name" value="UbiC"/>
    <property type="match status" value="1"/>
</dbReference>
<comment type="subunit">
    <text evidence="4">Monomer.</text>
</comment>
<feature type="binding site" evidence="4">
    <location>
        <position position="132"/>
    </location>
    <ligand>
        <name>substrate</name>
    </ligand>
</feature>
<evidence type="ECO:0000256" key="1">
    <source>
        <dbReference type="ARBA" id="ARBA00022490"/>
    </source>
</evidence>
<dbReference type="InterPro" id="IPR007440">
    <property type="entry name" value="Chorismate--pyruvate_lyase"/>
</dbReference>
<dbReference type="PANTHER" id="PTHR38683">
    <property type="entry name" value="CHORISMATE PYRUVATE-LYASE"/>
    <property type="match status" value="1"/>
</dbReference>
<feature type="binding site" evidence="4">
    <location>
        <position position="170"/>
    </location>
    <ligand>
        <name>substrate</name>
    </ligand>
</feature>
<evidence type="ECO:0000313" key="6">
    <source>
        <dbReference type="EMBL" id="CAQ91552.1"/>
    </source>
</evidence>
<dbReference type="EC" id="4.1.3.40" evidence="4"/>
<dbReference type="UniPathway" id="UPA00232"/>
<dbReference type="GO" id="GO:0006744">
    <property type="term" value="P:ubiquinone biosynthetic process"/>
    <property type="evidence" value="ECO:0007669"/>
    <property type="project" value="UniProtKB-UniRule"/>
</dbReference>
<name>B7LL11_ESCF3</name>
<protein>
    <recommendedName>
        <fullName evidence="4">Chorismate pyruvate-lyase</fullName>
        <shortName evidence="4">CL</shortName>
        <shortName evidence="4">CPL</shortName>
        <ecNumber evidence="4">4.1.3.40</ecNumber>
    </recommendedName>
</protein>
<evidence type="ECO:0000256" key="4">
    <source>
        <dbReference type="HAMAP-Rule" id="MF_01632"/>
    </source>
</evidence>
<feature type="binding site" evidence="4">
    <location>
        <position position="90"/>
    </location>
    <ligand>
        <name>substrate</name>
    </ligand>
</feature>
<evidence type="ECO:0000313" key="7">
    <source>
        <dbReference type="Proteomes" id="UP000000745"/>
    </source>
</evidence>
<sequence>MLILQQLVRLLAHLFLSFFAIVAFLLRNRSLNFVSFSRNLFSAIQCLHVIERRVRMSHPALTQLRALRYFAEIPALDPAQLDWLLLEDSMTKRFEQQGKKVSVTVIREGFVGQQDVALELSQLPQEPRYWLREILLCADGEPWLAGRTVVPESTLSGPELALQKLGKTPLGRYLFTSSTLSRDFIEIGRDAELWGRRSRLRLSGKPLMLTELFLPASPLY</sequence>
<comment type="catalytic activity">
    <reaction evidence="4">
        <text>chorismate = 4-hydroxybenzoate + pyruvate</text>
        <dbReference type="Rhea" id="RHEA:16505"/>
        <dbReference type="ChEBI" id="CHEBI:15361"/>
        <dbReference type="ChEBI" id="CHEBI:17879"/>
        <dbReference type="ChEBI" id="CHEBI:29748"/>
        <dbReference type="EC" id="4.1.3.40"/>
    </reaction>
</comment>
<reference evidence="7" key="1">
    <citation type="journal article" date="2009" name="PLoS Genet.">
        <title>Organised genome dynamics in the Escherichia coli species results in highly diverse adaptive paths.</title>
        <authorList>
            <person name="Touchon M."/>
            <person name="Hoede C."/>
            <person name="Tenaillon O."/>
            <person name="Barbe V."/>
            <person name="Baeriswyl S."/>
            <person name="Bidet P."/>
            <person name="Bingen E."/>
            <person name="Bonacorsi S."/>
            <person name="Bouchier C."/>
            <person name="Bouvet O."/>
            <person name="Calteau A."/>
            <person name="Chiapello H."/>
            <person name="Clermont O."/>
            <person name="Cruveiller S."/>
            <person name="Danchin A."/>
            <person name="Diard M."/>
            <person name="Dossat C."/>
            <person name="Karoui M.E."/>
            <person name="Frapy E."/>
            <person name="Garry L."/>
            <person name="Ghigo J.M."/>
            <person name="Gilles A.M."/>
            <person name="Johnson J."/>
            <person name="Le Bouguenec C."/>
            <person name="Lescat M."/>
            <person name="Mangenot S."/>
            <person name="Martinez-Jehanne V."/>
            <person name="Matic I."/>
            <person name="Nassif X."/>
            <person name="Oztas S."/>
            <person name="Petit M.A."/>
            <person name="Pichon C."/>
            <person name="Rouy Z."/>
            <person name="Ruf C.S."/>
            <person name="Schneider D."/>
            <person name="Tourret J."/>
            <person name="Vacherie B."/>
            <person name="Vallenet D."/>
            <person name="Medigue C."/>
            <person name="Rocha E.P.C."/>
            <person name="Denamur E."/>
        </authorList>
    </citation>
    <scope>NUCLEOTIDE SEQUENCE [LARGE SCALE GENOMIC DNA]</scope>
    <source>
        <strain evidence="7">ATCC 35469 / DSM 13698 / BCRC 15582 / CCUG 18766 / IAM 14443 / JCM 21226 / LMG 7866 / NBRC 102419 / NCTC 12128 / CDC 0568-73</strain>
    </source>
</reference>
<keyword evidence="5" id="KW-1133">Transmembrane helix</keyword>